<protein>
    <recommendedName>
        <fullName evidence="2">PRC-barrel domain-containing protein</fullName>
    </recommendedName>
</protein>
<dbReference type="PANTHER" id="PTHR36740">
    <property type="entry name" value="PRC DOMAIN-CONTAINING PROTEIN"/>
    <property type="match status" value="1"/>
</dbReference>
<dbReference type="STRING" id="317619.GCA_000332315_00255"/>
<feature type="compositionally biased region" description="Basic and acidic residues" evidence="1">
    <location>
        <begin position="280"/>
        <end position="311"/>
    </location>
</feature>
<dbReference type="OrthoDB" id="570311at2"/>
<dbReference type="Gene3D" id="2.30.30.240">
    <property type="entry name" value="PRC-barrel domain"/>
    <property type="match status" value="2"/>
</dbReference>
<name>A0A0M2PZ24_PROHO</name>
<proteinExistence type="predicted"/>
<dbReference type="PANTHER" id="PTHR36740:SF1">
    <property type="entry name" value="PRC-BARREL DOMAIN-CONTAINING PROTEIN"/>
    <property type="match status" value="1"/>
</dbReference>
<comment type="caution">
    <text evidence="3">The sequence shown here is derived from an EMBL/GenBank/DDBJ whole genome shotgun (WGS) entry which is preliminary data.</text>
</comment>
<organism evidence="3 4">
    <name type="scientific">Prochlorothrix hollandica PCC 9006 = CALU 1027</name>
    <dbReference type="NCBI Taxonomy" id="317619"/>
    <lineage>
        <taxon>Bacteria</taxon>
        <taxon>Bacillati</taxon>
        <taxon>Cyanobacteriota</taxon>
        <taxon>Cyanophyceae</taxon>
        <taxon>Prochlorotrichales</taxon>
        <taxon>Prochlorotrichaceae</taxon>
        <taxon>Prochlorothrix</taxon>
    </lineage>
</organism>
<reference evidence="3" key="1">
    <citation type="submission" date="2012-04" db="EMBL/GenBank/DDBJ databases">
        <authorList>
            <person name="Borisov I.G."/>
            <person name="Ivanikova N.V."/>
            <person name="Pinevich A.V."/>
        </authorList>
    </citation>
    <scope>NUCLEOTIDE SEQUENCE [LARGE SCALE GENOMIC DNA]</scope>
    <source>
        <strain evidence="3">CALU 1027</strain>
    </source>
</reference>
<dbReference type="Proteomes" id="UP000034681">
    <property type="component" value="Unassembled WGS sequence"/>
</dbReference>
<feature type="region of interest" description="Disordered" evidence="1">
    <location>
        <begin position="189"/>
        <end position="378"/>
    </location>
</feature>
<dbReference type="InterPro" id="IPR027275">
    <property type="entry name" value="PRC-brl_dom"/>
</dbReference>
<keyword evidence="4" id="KW-1185">Reference proteome</keyword>
<evidence type="ECO:0000259" key="2">
    <source>
        <dbReference type="Pfam" id="PF05239"/>
    </source>
</evidence>
<feature type="domain" description="PRC-barrel" evidence="2">
    <location>
        <begin position="91"/>
        <end position="167"/>
    </location>
</feature>
<feature type="compositionally biased region" description="Basic and acidic residues" evidence="1">
    <location>
        <begin position="365"/>
        <end position="378"/>
    </location>
</feature>
<feature type="compositionally biased region" description="Low complexity" evidence="1">
    <location>
        <begin position="219"/>
        <end position="232"/>
    </location>
</feature>
<sequence length="378" mass="42772">MASELIWQRSELLGSQVITRDTGKRLGVVSELLVDVDRREVVALGLRDSAMARVLPGLSLTTYMYLDSVQQVGDVVLVDNSDVIEDLDPERYSTLINSEVITENNEPLGRVRGFTFNIENGEVETLIIASLGVTAVPETLLSTYELPIEEISSTGPNRIIVFEGSEDRLVQLTVGVMEKLGLSSAPWERDNEDDYIIPSTPAENQLGTGEPLRTPSYSQPYRQPVAQQRVQPQPQPQPSTWDDDNWQEPELEPVPRVVPQPLEQRRRYYEPESDNWNEASGRDRYYEPEPRYPEPRREAPRYPEPRPEPPRPSEPAPYRDPGYGAPPSTDSGYGSYYDDDDEDVWADKPSTPPYTAPYTAPLNLPDKKKQYDDDDKGF</sequence>
<evidence type="ECO:0000313" key="3">
    <source>
        <dbReference type="EMBL" id="KKI99943.1"/>
    </source>
</evidence>
<evidence type="ECO:0000313" key="4">
    <source>
        <dbReference type="Proteomes" id="UP000034681"/>
    </source>
</evidence>
<dbReference type="RefSeq" id="WP_017710943.1">
    <property type="nucleotide sequence ID" value="NZ_KB235933.1"/>
</dbReference>
<dbReference type="AlphaFoldDB" id="A0A0M2PZ24"/>
<feature type="compositionally biased region" description="Acidic residues" evidence="1">
    <location>
        <begin position="241"/>
        <end position="251"/>
    </location>
</feature>
<evidence type="ECO:0000256" key="1">
    <source>
        <dbReference type="SAM" id="MobiDB-lite"/>
    </source>
</evidence>
<gene>
    <name evidence="3" type="ORF">PROH_09115</name>
</gene>
<dbReference type="eggNOG" id="COG1873">
    <property type="taxonomic scope" value="Bacteria"/>
</dbReference>
<accession>A0A0M2PZ24</accession>
<dbReference type="InterPro" id="IPR011033">
    <property type="entry name" value="PRC_barrel-like_sf"/>
</dbReference>
<dbReference type="SUPFAM" id="SSF50346">
    <property type="entry name" value="PRC-barrel domain"/>
    <property type="match status" value="2"/>
</dbReference>
<feature type="domain" description="PRC-barrel" evidence="2">
    <location>
        <begin position="10"/>
        <end position="80"/>
    </location>
</feature>
<dbReference type="Pfam" id="PF05239">
    <property type="entry name" value="PRC"/>
    <property type="match status" value="2"/>
</dbReference>
<dbReference type="EMBL" id="AJTX02000004">
    <property type="protein sequence ID" value="KKI99943.1"/>
    <property type="molecule type" value="Genomic_DNA"/>
</dbReference>